<proteinExistence type="predicted"/>
<protein>
    <submittedName>
        <fullName evidence="2">Thiamine-phosphate pyrophosphorylase</fullName>
    </submittedName>
</protein>
<organism evidence="2 3">
    <name type="scientific">candidate division TA06 bacterium</name>
    <dbReference type="NCBI Taxonomy" id="2250710"/>
    <lineage>
        <taxon>Bacteria</taxon>
        <taxon>Bacteria division TA06</taxon>
    </lineage>
</organism>
<dbReference type="EMBL" id="SOIP01000349">
    <property type="protein sequence ID" value="TET80285.1"/>
    <property type="molecule type" value="Genomic_DNA"/>
</dbReference>
<gene>
    <name evidence="2" type="ORF">E3J38_05855</name>
</gene>
<dbReference type="Proteomes" id="UP000315534">
    <property type="component" value="Unassembled WGS sequence"/>
</dbReference>
<evidence type="ECO:0000259" key="1">
    <source>
        <dbReference type="Pfam" id="PF17792"/>
    </source>
</evidence>
<comment type="caution">
    <text evidence="2">The sequence shown here is derived from an EMBL/GenBank/DDBJ whole genome shotgun (WGS) entry which is preliminary data.</text>
</comment>
<dbReference type="Pfam" id="PF17792">
    <property type="entry name" value="ThiD2"/>
    <property type="match status" value="1"/>
</dbReference>
<evidence type="ECO:0000313" key="2">
    <source>
        <dbReference type="EMBL" id="TET80285.1"/>
    </source>
</evidence>
<dbReference type="AlphaFoldDB" id="A0A523XM26"/>
<dbReference type="InterPro" id="IPR041397">
    <property type="entry name" value="ThiD2"/>
</dbReference>
<evidence type="ECO:0000313" key="3">
    <source>
        <dbReference type="Proteomes" id="UP000315534"/>
    </source>
</evidence>
<reference evidence="2 3" key="1">
    <citation type="submission" date="2019-03" db="EMBL/GenBank/DDBJ databases">
        <title>Metabolic potential of uncultured bacteria and archaea associated with petroleum seepage in deep-sea sediments.</title>
        <authorList>
            <person name="Dong X."/>
            <person name="Hubert C."/>
        </authorList>
    </citation>
    <scope>NUCLEOTIDE SEQUENCE [LARGE SCALE GENOMIC DNA]</scope>
    <source>
        <strain evidence="2">E29_bin36</strain>
    </source>
</reference>
<accession>A0A523XM26</accession>
<name>A0A523XM26_UNCT6</name>
<sequence length="129" mass="14624">MVDANANRAREGLRVAEDVARLIVCDEALAIKLKELRHRLTELCSSVAGENLLIAERNSQADLGRPAAFDSKKKSKDIRDLVRRNMRRSEEACRVLEETSGLVDGDIGGGFKELRFEMYDMEKLLLERF</sequence>
<feature type="domain" description="ThiD2" evidence="1">
    <location>
        <begin position="1"/>
        <end position="123"/>
    </location>
</feature>